<gene>
    <name evidence="1" type="ORF">N7498_009540</name>
</gene>
<organism evidence="1 2">
    <name type="scientific">Penicillium cinerascens</name>
    <dbReference type="NCBI Taxonomy" id="70096"/>
    <lineage>
        <taxon>Eukaryota</taxon>
        <taxon>Fungi</taxon>
        <taxon>Dikarya</taxon>
        <taxon>Ascomycota</taxon>
        <taxon>Pezizomycotina</taxon>
        <taxon>Eurotiomycetes</taxon>
        <taxon>Eurotiomycetidae</taxon>
        <taxon>Eurotiales</taxon>
        <taxon>Aspergillaceae</taxon>
        <taxon>Penicillium</taxon>
    </lineage>
</organism>
<dbReference type="Proteomes" id="UP001150904">
    <property type="component" value="Unassembled WGS sequence"/>
</dbReference>
<proteinExistence type="predicted"/>
<evidence type="ECO:0000313" key="2">
    <source>
        <dbReference type="Proteomes" id="UP001150904"/>
    </source>
</evidence>
<dbReference type="RefSeq" id="XP_058303495.1">
    <property type="nucleotide sequence ID" value="XM_058456596.1"/>
</dbReference>
<protein>
    <submittedName>
        <fullName evidence="1">Uncharacterized protein</fullName>
    </submittedName>
</protein>
<keyword evidence="2" id="KW-1185">Reference proteome</keyword>
<dbReference type="OrthoDB" id="4344144at2759"/>
<dbReference type="GeneID" id="83183897"/>
<accession>A0A9W9M601</accession>
<comment type="caution">
    <text evidence="1">The sequence shown here is derived from an EMBL/GenBank/DDBJ whole genome shotgun (WGS) entry which is preliminary data.</text>
</comment>
<dbReference type="AlphaFoldDB" id="A0A9W9M601"/>
<sequence>MASPTRRTTPPFTQERDRLLTQLNEQSIALRRSPEQYLEIADVLDELAQQISSIKIENNQSRCFSIKCNALTSTLLCHSELLKCHPSRSVEIAASIDLMQLQLGRLTMKVDDDDFAQKMDALSNRMETSWTPTDEMDVKEIRLKEHLHKIWRELNLSVPGCECGQCQDQDGESLDSLKVS</sequence>
<dbReference type="EMBL" id="JAPQKR010000016">
    <property type="protein sequence ID" value="KAJ5190555.1"/>
    <property type="molecule type" value="Genomic_DNA"/>
</dbReference>
<name>A0A9W9M601_9EURO</name>
<reference evidence="1" key="1">
    <citation type="submission" date="2022-12" db="EMBL/GenBank/DDBJ databases">
        <authorList>
            <person name="Petersen C."/>
        </authorList>
    </citation>
    <scope>NUCLEOTIDE SEQUENCE</scope>
    <source>
        <strain evidence="1">IBT 15544</strain>
    </source>
</reference>
<reference evidence="1" key="2">
    <citation type="journal article" date="2023" name="IMA Fungus">
        <title>Comparative genomic study of the Penicillium genus elucidates a diverse pangenome and 15 lateral gene transfer events.</title>
        <authorList>
            <person name="Petersen C."/>
            <person name="Sorensen T."/>
            <person name="Nielsen M.R."/>
            <person name="Sondergaard T.E."/>
            <person name="Sorensen J.L."/>
            <person name="Fitzpatrick D.A."/>
            <person name="Frisvad J.C."/>
            <person name="Nielsen K.L."/>
        </authorList>
    </citation>
    <scope>NUCLEOTIDE SEQUENCE</scope>
    <source>
        <strain evidence="1">IBT 15544</strain>
    </source>
</reference>
<evidence type="ECO:0000313" key="1">
    <source>
        <dbReference type="EMBL" id="KAJ5190555.1"/>
    </source>
</evidence>